<feature type="compositionally biased region" description="Basic residues" evidence="1">
    <location>
        <begin position="39"/>
        <end position="50"/>
    </location>
</feature>
<accession>A0A9P3LAS7</accession>
<evidence type="ECO:0000313" key="3">
    <source>
        <dbReference type="Proteomes" id="UP000703269"/>
    </source>
</evidence>
<sequence>MGRSAKFMKKVKKTTTTSTQRESRPAVTPSSAPAEQKKKAGLKAKAKASAKRRDGAEGHVLGGADYVSLLMGSRRKAREEAAKLPQDED</sequence>
<evidence type="ECO:0000256" key="1">
    <source>
        <dbReference type="SAM" id="MobiDB-lite"/>
    </source>
</evidence>
<feature type="region of interest" description="Disordered" evidence="1">
    <location>
        <begin position="1"/>
        <end position="63"/>
    </location>
</feature>
<name>A0A9P3LAS7_9APHY</name>
<evidence type="ECO:0000313" key="2">
    <source>
        <dbReference type="EMBL" id="GJE88495.1"/>
    </source>
</evidence>
<proteinExistence type="predicted"/>
<feature type="compositionally biased region" description="Basic residues" evidence="1">
    <location>
        <begin position="1"/>
        <end position="13"/>
    </location>
</feature>
<organism evidence="2 3">
    <name type="scientific">Phanerochaete sordida</name>
    <dbReference type="NCBI Taxonomy" id="48140"/>
    <lineage>
        <taxon>Eukaryota</taxon>
        <taxon>Fungi</taxon>
        <taxon>Dikarya</taxon>
        <taxon>Basidiomycota</taxon>
        <taxon>Agaricomycotina</taxon>
        <taxon>Agaricomycetes</taxon>
        <taxon>Polyporales</taxon>
        <taxon>Phanerochaetaceae</taxon>
        <taxon>Phanerochaete</taxon>
    </lineage>
</organism>
<protein>
    <submittedName>
        <fullName evidence="2">Uncharacterized protein</fullName>
    </submittedName>
</protein>
<gene>
    <name evidence="2" type="ORF">PsYK624_045780</name>
</gene>
<keyword evidence="3" id="KW-1185">Reference proteome</keyword>
<dbReference type="AlphaFoldDB" id="A0A9P3LAS7"/>
<dbReference type="OrthoDB" id="3238347at2759"/>
<dbReference type="Proteomes" id="UP000703269">
    <property type="component" value="Unassembled WGS sequence"/>
</dbReference>
<dbReference type="EMBL" id="BPQB01000009">
    <property type="protein sequence ID" value="GJE88495.1"/>
    <property type="molecule type" value="Genomic_DNA"/>
</dbReference>
<comment type="caution">
    <text evidence="2">The sequence shown here is derived from an EMBL/GenBank/DDBJ whole genome shotgun (WGS) entry which is preliminary data.</text>
</comment>
<reference evidence="2 3" key="1">
    <citation type="submission" date="2021-08" db="EMBL/GenBank/DDBJ databases">
        <title>Draft Genome Sequence of Phanerochaete sordida strain YK-624.</title>
        <authorList>
            <person name="Mori T."/>
            <person name="Dohra H."/>
            <person name="Suzuki T."/>
            <person name="Kawagishi H."/>
            <person name="Hirai H."/>
        </authorList>
    </citation>
    <scope>NUCLEOTIDE SEQUENCE [LARGE SCALE GENOMIC DNA]</scope>
    <source>
        <strain evidence="2 3">YK-624</strain>
    </source>
</reference>